<feature type="transmembrane region" description="Helical" evidence="1">
    <location>
        <begin position="12"/>
        <end position="33"/>
    </location>
</feature>
<dbReference type="STRING" id="249352.SAMN05444395_11718"/>
<dbReference type="RefSeq" id="WP_066082174.1">
    <property type="nucleotide sequence ID" value="NZ_FRDK01000017.1"/>
</dbReference>
<dbReference type="PANTHER" id="PTHR34219">
    <property type="entry name" value="IRON-REGULATED INNER MEMBRANE PROTEIN-RELATED"/>
    <property type="match status" value="1"/>
</dbReference>
<proteinExistence type="predicted"/>
<feature type="transmembrane region" description="Helical" evidence="1">
    <location>
        <begin position="150"/>
        <end position="171"/>
    </location>
</feature>
<dbReference type="AlphaFoldDB" id="A0A167VAA7"/>
<keyword evidence="1" id="KW-0472">Membrane</keyword>
<keyword evidence="3" id="KW-1185">Reference proteome</keyword>
<evidence type="ECO:0000256" key="1">
    <source>
        <dbReference type="SAM" id="Phobius"/>
    </source>
</evidence>
<dbReference type="PROSITE" id="PS51257">
    <property type="entry name" value="PROKAR_LIPOPROTEIN"/>
    <property type="match status" value="1"/>
</dbReference>
<dbReference type="PANTHER" id="PTHR34219:SF3">
    <property type="entry name" value="BLL7967 PROTEIN"/>
    <property type="match status" value="1"/>
</dbReference>
<comment type="caution">
    <text evidence="2">The sequence shown here is derived from an EMBL/GenBank/DDBJ whole genome shotgun (WGS) entry which is preliminary data.</text>
</comment>
<dbReference type="InterPro" id="IPR005625">
    <property type="entry name" value="PepSY-ass_TM"/>
</dbReference>
<feature type="transmembrane region" description="Helical" evidence="1">
    <location>
        <begin position="202"/>
        <end position="223"/>
    </location>
</feature>
<sequence>MFKKVVRFFHLWLGLFYGIVVFIMGTTGCILVFEKELKQVLYKDRNEVKVLKEKLAVSELKKIAAIEFPSKYPINSVIISQSADRSYIFRSRYKNEDAWTYFGHMEYYHQIYIDPYTGTILKNENGVYEFFHFVTWLHIGLLLSYELGKIITSIAVLIFVILLITGIFLWWPKNKGARKKRFLFKWKATTGKKRKNYDLHSILGIYASSILLIIAVTGLVWSFNWVDSSLQWVANGGEVILPLLKIGR</sequence>
<evidence type="ECO:0008006" key="4">
    <source>
        <dbReference type="Google" id="ProtNLM"/>
    </source>
</evidence>
<dbReference type="Proteomes" id="UP000077164">
    <property type="component" value="Unassembled WGS sequence"/>
</dbReference>
<keyword evidence="1" id="KW-0812">Transmembrane</keyword>
<feature type="transmembrane region" description="Helical" evidence="1">
    <location>
        <begin position="126"/>
        <end position="144"/>
    </location>
</feature>
<organism evidence="2 3">
    <name type="scientific">Flavobacterium fryxellicola</name>
    <dbReference type="NCBI Taxonomy" id="249352"/>
    <lineage>
        <taxon>Bacteria</taxon>
        <taxon>Pseudomonadati</taxon>
        <taxon>Bacteroidota</taxon>
        <taxon>Flavobacteriia</taxon>
        <taxon>Flavobacteriales</taxon>
        <taxon>Flavobacteriaceae</taxon>
        <taxon>Flavobacterium</taxon>
    </lineage>
</organism>
<protein>
    <recommendedName>
        <fullName evidence="4">Peptidase</fullName>
    </recommendedName>
</protein>
<dbReference type="Pfam" id="PF03929">
    <property type="entry name" value="PepSY_TM"/>
    <property type="match status" value="1"/>
</dbReference>
<accession>A0A167VAA7</accession>
<dbReference type="OrthoDB" id="111691at2"/>
<name>A0A167VAA7_9FLAO</name>
<gene>
    <name evidence="2" type="ORF">FBFR_13355</name>
</gene>
<evidence type="ECO:0000313" key="2">
    <source>
        <dbReference type="EMBL" id="OAB26219.1"/>
    </source>
</evidence>
<evidence type="ECO:0000313" key="3">
    <source>
        <dbReference type="Proteomes" id="UP000077164"/>
    </source>
</evidence>
<reference evidence="2 3" key="1">
    <citation type="submission" date="2016-03" db="EMBL/GenBank/DDBJ databases">
        <title>Draft genome sequence of Flavobacterium fryxellicola DSM 16209.</title>
        <authorList>
            <person name="Shin S.-K."/>
            <person name="Yi H."/>
        </authorList>
    </citation>
    <scope>NUCLEOTIDE SEQUENCE [LARGE SCALE GENOMIC DNA]</scope>
    <source>
        <strain evidence="2 3">DSM 16209</strain>
    </source>
</reference>
<keyword evidence="1" id="KW-1133">Transmembrane helix</keyword>
<dbReference type="EMBL" id="LVJE01000034">
    <property type="protein sequence ID" value="OAB26219.1"/>
    <property type="molecule type" value="Genomic_DNA"/>
</dbReference>